<organism evidence="3 4">
    <name type="scientific">Seminavis robusta</name>
    <dbReference type="NCBI Taxonomy" id="568900"/>
    <lineage>
        <taxon>Eukaryota</taxon>
        <taxon>Sar</taxon>
        <taxon>Stramenopiles</taxon>
        <taxon>Ochrophyta</taxon>
        <taxon>Bacillariophyta</taxon>
        <taxon>Bacillariophyceae</taxon>
        <taxon>Bacillariophycidae</taxon>
        <taxon>Naviculales</taxon>
        <taxon>Naviculaceae</taxon>
        <taxon>Seminavis</taxon>
    </lineage>
</organism>
<keyword evidence="4" id="KW-1185">Reference proteome</keyword>
<dbReference type="SUPFAM" id="SSF54695">
    <property type="entry name" value="POZ domain"/>
    <property type="match status" value="1"/>
</dbReference>
<dbReference type="Gene3D" id="3.30.710.10">
    <property type="entry name" value="Potassium Channel Kv1.1, Chain A"/>
    <property type="match status" value="1"/>
</dbReference>
<comment type="caution">
    <text evidence="3">The sequence shown here is derived from an EMBL/GenBank/DDBJ whole genome shotgun (WGS) entry which is preliminary data.</text>
</comment>
<dbReference type="CDD" id="cd18186">
    <property type="entry name" value="BTB_POZ_ZBTB_KLHL-like"/>
    <property type="match status" value="1"/>
</dbReference>
<dbReference type="Pfam" id="PF00651">
    <property type="entry name" value="BTB"/>
    <property type="match status" value="1"/>
</dbReference>
<feature type="domain" description="BTB" evidence="2">
    <location>
        <begin position="54"/>
        <end position="131"/>
    </location>
</feature>
<evidence type="ECO:0000259" key="2">
    <source>
        <dbReference type="PROSITE" id="PS50097"/>
    </source>
</evidence>
<protein>
    <submittedName>
        <fullName evidence="3">Nervous system development</fullName>
    </submittedName>
</protein>
<proteinExistence type="predicted"/>
<dbReference type="InterPro" id="IPR000210">
    <property type="entry name" value="BTB/POZ_dom"/>
</dbReference>
<evidence type="ECO:0000256" key="1">
    <source>
        <dbReference type="SAM" id="MobiDB-lite"/>
    </source>
</evidence>
<sequence length="461" mass="51785">MASAEEETTKQNGRCEEASSSKAKRFRISEEGPPPSKDKNPGQTWRGDPKETFSDWKIIVVSKTPDSEEAQATTYHVHKFMLTCGGRNSKYFAKLFQNTSNFREGESCTTQLELDPLAMTAFPALLDYLYDEYKPLHIDTKTATALHYLGEYLDIHRLRWDALQFCKKNLSLDNADIYYEHAMTFQNESILGILAKFLGEKILHISPEAKILQTSSPDLWVNALEHISKNESTSRHISKLVAKFAQNNPDALDLETFQSLTSLEITPQIEWNAALTLCVLEDKAAKESTKELSQLQERCSDSLAQNWESFLLTDDATTKLLRERKPDFLVDLLLKSLKDAASKLTEYRAALSSTRQELAQTNSTLQSTDASLSSTQDTLNSTTREMSLVKAELQKFTPVSSNSGGWRSPQAVPDSLCNVNPSLQGRSTSQYCRQPSTYRTGYGGASINSSSNTHYVFLYQE</sequence>
<feature type="region of interest" description="Disordered" evidence="1">
    <location>
        <begin position="1"/>
        <end position="50"/>
    </location>
</feature>
<accession>A0A9N8F1R3</accession>
<evidence type="ECO:0000313" key="3">
    <source>
        <dbReference type="EMBL" id="CAB9529651.1"/>
    </source>
</evidence>
<feature type="compositionally biased region" description="Basic and acidic residues" evidence="1">
    <location>
        <begin position="7"/>
        <end position="19"/>
    </location>
</feature>
<reference evidence="3" key="1">
    <citation type="submission" date="2020-06" db="EMBL/GenBank/DDBJ databases">
        <authorList>
            <consortium name="Plant Systems Biology data submission"/>
        </authorList>
    </citation>
    <scope>NUCLEOTIDE SEQUENCE</scope>
    <source>
        <strain evidence="3">D6</strain>
    </source>
</reference>
<dbReference type="Proteomes" id="UP001153069">
    <property type="component" value="Unassembled WGS sequence"/>
</dbReference>
<dbReference type="AlphaFoldDB" id="A0A9N8F1R3"/>
<name>A0A9N8F1R3_9STRA</name>
<dbReference type="EMBL" id="CAICTM010002570">
    <property type="protein sequence ID" value="CAB9529651.1"/>
    <property type="molecule type" value="Genomic_DNA"/>
</dbReference>
<dbReference type="InterPro" id="IPR011333">
    <property type="entry name" value="SKP1/BTB/POZ_sf"/>
</dbReference>
<dbReference type="PROSITE" id="PS50097">
    <property type="entry name" value="BTB"/>
    <property type="match status" value="1"/>
</dbReference>
<dbReference type="OrthoDB" id="48361at2759"/>
<dbReference type="SMART" id="SM00225">
    <property type="entry name" value="BTB"/>
    <property type="match status" value="1"/>
</dbReference>
<evidence type="ECO:0000313" key="4">
    <source>
        <dbReference type="Proteomes" id="UP001153069"/>
    </source>
</evidence>
<gene>
    <name evidence="3" type="ORF">SEMRO_2572_G331630.1</name>
</gene>